<dbReference type="Gene3D" id="1.10.443.10">
    <property type="entry name" value="Intergrase catalytic core"/>
    <property type="match status" value="1"/>
</dbReference>
<gene>
    <name evidence="2" type="ORF">NS258_02355</name>
</gene>
<dbReference type="PATRIC" id="fig|33051.5.peg.412"/>
<organism evidence="2 3">
    <name type="scientific">Sphingomonas sanguinis</name>
    <dbReference type="NCBI Taxonomy" id="33051"/>
    <lineage>
        <taxon>Bacteria</taxon>
        <taxon>Pseudomonadati</taxon>
        <taxon>Pseudomonadota</taxon>
        <taxon>Alphaproteobacteria</taxon>
        <taxon>Sphingomonadales</taxon>
        <taxon>Sphingomonadaceae</taxon>
        <taxon>Sphingomonas</taxon>
    </lineage>
</organism>
<dbReference type="EMBL" id="LDTC01000012">
    <property type="protein sequence ID" value="KTW17291.1"/>
    <property type="molecule type" value="Genomic_DNA"/>
</dbReference>
<dbReference type="GO" id="GO:0006310">
    <property type="term" value="P:DNA recombination"/>
    <property type="evidence" value="ECO:0007669"/>
    <property type="project" value="InterPro"/>
</dbReference>
<reference evidence="2 3" key="1">
    <citation type="journal article" date="2016" name="Front. Microbiol.">
        <title>Genomic Resource of Rice Seed Associated Bacteria.</title>
        <authorList>
            <person name="Midha S."/>
            <person name="Bansal K."/>
            <person name="Sharma S."/>
            <person name="Kumar N."/>
            <person name="Patil P.P."/>
            <person name="Chaudhry V."/>
            <person name="Patil P.B."/>
        </authorList>
    </citation>
    <scope>NUCLEOTIDE SEQUENCE [LARGE SCALE GENOMIC DNA]</scope>
    <source>
        <strain evidence="2 3">NS258</strain>
    </source>
</reference>
<dbReference type="GO" id="GO:0003677">
    <property type="term" value="F:DNA binding"/>
    <property type="evidence" value="ECO:0007669"/>
    <property type="project" value="InterPro"/>
</dbReference>
<name>A0A147JCD9_9SPHN</name>
<comment type="caution">
    <text evidence="2">The sequence shown here is derived from an EMBL/GenBank/DDBJ whole genome shotgun (WGS) entry which is preliminary data.</text>
</comment>
<sequence>MPTSRAMSAGKKGVAAHTATIAPRKRGPQSKPVVEHPEPLTAEWVEPDTFGAALRLHADRHGDSLWHLHKAITKPGETLDRKTLQCWASGTKVPSTGFSLEVLGRIEHRYRLPAGYFRGKLGQGTRTVRGIAPGDLTPAERRKLGWHLPDDFDKRPQSEREEILAWVRDVIVAGTTAYRRFQADAIKQRYALRFPPLADMISGRRLSPTLGERAAPEPLIRDLAALLWFKSKTLTAIGEQRSGVWGEETAAQKLEHLALMFGAMAADPDSEVRGLGVPSANLSMALLVVPAIWDWYLQWREARRGFYTAWEVNMLELVRGLSRPQTGWLWQNPELAKQLLPIEGVLSAHDIDGIRQDWPVACAAVYAHALARTKEIGRVVRVHRDPFEPILTVLEDNSPVAAYRRICTEILQHMPSADRYPRAAAEAVRAFLMLRLGLHLGVRQKNLRQLLVCKRGSAPRSERQLEMLKRGEMRWSERDNGWEVLIPSVAFKNANSPFFGSKPFRLLLPDLDGLYEHIAVYLAKHRSLLLAGAEDPGTFFVKSVKRTSSDAAYDQTTFYEAWRLITQRYGVYNPYTGRGAIKGLLPHGPHNVRDVLATHILKKTGSYEQASYAIQDTQEMVAQHYGRFLPQDKSALAARILNEVWSAKTN</sequence>
<accession>A0A147JCD9</accession>
<evidence type="ECO:0000313" key="3">
    <source>
        <dbReference type="Proteomes" id="UP000074410"/>
    </source>
</evidence>
<dbReference type="Proteomes" id="UP000074410">
    <property type="component" value="Unassembled WGS sequence"/>
</dbReference>
<dbReference type="InterPro" id="IPR013762">
    <property type="entry name" value="Integrase-like_cat_sf"/>
</dbReference>
<dbReference type="AlphaFoldDB" id="A0A147JCD9"/>
<protein>
    <recommendedName>
        <fullName evidence="4">Integrase</fullName>
    </recommendedName>
</protein>
<dbReference type="GO" id="GO:0015074">
    <property type="term" value="P:DNA integration"/>
    <property type="evidence" value="ECO:0007669"/>
    <property type="project" value="InterPro"/>
</dbReference>
<evidence type="ECO:0000256" key="1">
    <source>
        <dbReference type="SAM" id="MobiDB-lite"/>
    </source>
</evidence>
<evidence type="ECO:0000313" key="2">
    <source>
        <dbReference type="EMBL" id="KTW17291.1"/>
    </source>
</evidence>
<evidence type="ECO:0008006" key="4">
    <source>
        <dbReference type="Google" id="ProtNLM"/>
    </source>
</evidence>
<proteinExistence type="predicted"/>
<feature type="region of interest" description="Disordered" evidence="1">
    <location>
        <begin position="1"/>
        <end position="34"/>
    </location>
</feature>